<dbReference type="AlphaFoldDB" id="A0AAW0ABA4"/>
<sequence length="76" mass="8993">MIRTLNSARSVRVLSESLLLCIDALQSFLYTYLARLRTFLTRTCPRFEFGMVILRYVAFSFNYTIRALYCVLFECM</sequence>
<comment type="caution">
    <text evidence="2">The sequence shown here is derived from an EMBL/GenBank/DDBJ whole genome shotgun (WGS) entry which is preliminary data.</text>
</comment>
<dbReference type="EMBL" id="JAWWNJ010000076">
    <property type="protein sequence ID" value="KAK7006412.1"/>
    <property type="molecule type" value="Genomic_DNA"/>
</dbReference>
<reference evidence="2 3" key="1">
    <citation type="journal article" date="2024" name="J Genomics">
        <title>Draft genome sequencing and assembly of Favolaschia claudopus CIRM-BRFM 2984 isolated from oak limbs.</title>
        <authorList>
            <person name="Navarro D."/>
            <person name="Drula E."/>
            <person name="Chaduli D."/>
            <person name="Cazenave R."/>
            <person name="Ahrendt S."/>
            <person name="Wang J."/>
            <person name="Lipzen A."/>
            <person name="Daum C."/>
            <person name="Barry K."/>
            <person name="Grigoriev I.V."/>
            <person name="Favel A."/>
            <person name="Rosso M.N."/>
            <person name="Martin F."/>
        </authorList>
    </citation>
    <scope>NUCLEOTIDE SEQUENCE [LARGE SCALE GENOMIC DNA]</scope>
    <source>
        <strain evidence="2 3">CIRM-BRFM 2984</strain>
    </source>
</reference>
<keyword evidence="1" id="KW-0812">Transmembrane</keyword>
<evidence type="ECO:0000313" key="2">
    <source>
        <dbReference type="EMBL" id="KAK7006412.1"/>
    </source>
</evidence>
<evidence type="ECO:0000256" key="1">
    <source>
        <dbReference type="SAM" id="Phobius"/>
    </source>
</evidence>
<name>A0AAW0ABA4_9AGAR</name>
<gene>
    <name evidence="2" type="ORF">R3P38DRAFT_3038197</name>
</gene>
<keyword evidence="1" id="KW-1133">Transmembrane helix</keyword>
<feature type="transmembrane region" description="Helical" evidence="1">
    <location>
        <begin position="53"/>
        <end position="73"/>
    </location>
</feature>
<feature type="transmembrane region" description="Helical" evidence="1">
    <location>
        <begin position="12"/>
        <end position="33"/>
    </location>
</feature>
<organism evidence="2 3">
    <name type="scientific">Favolaschia claudopus</name>
    <dbReference type="NCBI Taxonomy" id="2862362"/>
    <lineage>
        <taxon>Eukaryota</taxon>
        <taxon>Fungi</taxon>
        <taxon>Dikarya</taxon>
        <taxon>Basidiomycota</taxon>
        <taxon>Agaricomycotina</taxon>
        <taxon>Agaricomycetes</taxon>
        <taxon>Agaricomycetidae</taxon>
        <taxon>Agaricales</taxon>
        <taxon>Marasmiineae</taxon>
        <taxon>Mycenaceae</taxon>
        <taxon>Favolaschia</taxon>
    </lineage>
</organism>
<keyword evidence="1" id="KW-0472">Membrane</keyword>
<protein>
    <submittedName>
        <fullName evidence="2">Uncharacterized protein</fullName>
    </submittedName>
</protein>
<proteinExistence type="predicted"/>
<dbReference type="Proteomes" id="UP001362999">
    <property type="component" value="Unassembled WGS sequence"/>
</dbReference>
<evidence type="ECO:0000313" key="3">
    <source>
        <dbReference type="Proteomes" id="UP001362999"/>
    </source>
</evidence>
<accession>A0AAW0ABA4</accession>
<keyword evidence="3" id="KW-1185">Reference proteome</keyword>